<dbReference type="RefSeq" id="WP_209533201.1">
    <property type="nucleotide sequence ID" value="NZ_JAEEGA010000036.1"/>
</dbReference>
<gene>
    <name evidence="1" type="ORF">I6N95_26765</name>
</gene>
<dbReference type="Proteomes" id="UP000674938">
    <property type="component" value="Unassembled WGS sequence"/>
</dbReference>
<protein>
    <submittedName>
        <fullName evidence="1">Uncharacterized protein</fullName>
    </submittedName>
</protein>
<evidence type="ECO:0000313" key="1">
    <source>
        <dbReference type="EMBL" id="MBP1044618.1"/>
    </source>
</evidence>
<organism evidence="1 2">
    <name type="scientific">Vagococcus allomyrinae</name>
    <dbReference type="NCBI Taxonomy" id="2794353"/>
    <lineage>
        <taxon>Bacteria</taxon>
        <taxon>Bacillati</taxon>
        <taxon>Bacillota</taxon>
        <taxon>Bacilli</taxon>
        <taxon>Lactobacillales</taxon>
        <taxon>Enterococcaceae</taxon>
        <taxon>Vagococcus</taxon>
    </lineage>
</organism>
<dbReference type="EMBL" id="JAEEGA010000036">
    <property type="protein sequence ID" value="MBP1044618.1"/>
    <property type="molecule type" value="Genomic_DNA"/>
</dbReference>
<sequence length="204" mass="23254">MKTKKKQLVIFYVIFTLFLLGMTKTVHSLIAAPLAKDRETFTVEVEDLHVQIKEEFPTVSQMKLDTAYKKEVEIENKTNGDMFVRVMILPTLETDEAKVFSQRLGKEVILTGMDSKWIDGQDGYYYYTDVIKDKEKSDFLMKTVKLTNHSLSGGKETFAIQLKVESVNTSKNGFVEAWWNNAVPAVTNVPYYTIFSALDGLTPN</sequence>
<evidence type="ECO:0000313" key="2">
    <source>
        <dbReference type="Proteomes" id="UP000674938"/>
    </source>
</evidence>
<reference evidence="1" key="1">
    <citation type="submission" date="2020-12" db="EMBL/GenBank/DDBJ databases">
        <title>Vagococcus allomyrinae sp. nov. and Enterococcus lavae sp. nov., isolated from the larvae of Allomyrina dichotoma.</title>
        <authorList>
            <person name="Lee S.D."/>
        </authorList>
    </citation>
    <scope>NUCLEOTIDE SEQUENCE</scope>
    <source>
        <strain evidence="1">BWB3-3</strain>
    </source>
</reference>
<dbReference type="AlphaFoldDB" id="A0A940PKN6"/>
<accession>A0A940PKN6</accession>
<name>A0A940PKN6_9ENTE</name>
<comment type="caution">
    <text evidence="1">The sequence shown here is derived from an EMBL/GenBank/DDBJ whole genome shotgun (WGS) entry which is preliminary data.</text>
</comment>
<proteinExistence type="predicted"/>
<keyword evidence="2" id="KW-1185">Reference proteome</keyword>